<dbReference type="NCBIfam" id="NF009007">
    <property type="entry name" value="PRK12352.1"/>
    <property type="match status" value="1"/>
</dbReference>
<dbReference type="GO" id="GO:0019546">
    <property type="term" value="P:L-arginine deiminase pathway"/>
    <property type="evidence" value="ECO:0007669"/>
    <property type="project" value="TreeGrafter"/>
</dbReference>
<dbReference type="Gene3D" id="3.40.1160.10">
    <property type="entry name" value="Acetylglutamate kinase-like"/>
    <property type="match status" value="1"/>
</dbReference>
<reference evidence="5" key="1">
    <citation type="submission" date="2018-06" db="EMBL/GenBank/DDBJ databases">
        <authorList>
            <person name="Zhirakovskaya E."/>
        </authorList>
    </citation>
    <scope>NUCLEOTIDE SEQUENCE</scope>
</reference>
<dbReference type="CDD" id="cd04235">
    <property type="entry name" value="AAK_CK"/>
    <property type="match status" value="1"/>
</dbReference>
<keyword evidence="2 5" id="KW-0808">Transferase</keyword>
<accession>A0A3B1CTZ4</accession>
<keyword evidence="3 5" id="KW-0418">Kinase</keyword>
<feature type="domain" description="Aspartate/glutamate/uridylate kinase" evidence="4">
    <location>
        <begin position="10"/>
        <end position="302"/>
    </location>
</feature>
<dbReference type="InterPro" id="IPR001048">
    <property type="entry name" value="Asp/Glu/Uridylate_kinase"/>
</dbReference>
<evidence type="ECO:0000256" key="1">
    <source>
        <dbReference type="ARBA" id="ARBA00011066"/>
    </source>
</evidence>
<dbReference type="EMBL" id="UOGG01000031">
    <property type="protein sequence ID" value="VAX27458.1"/>
    <property type="molecule type" value="Genomic_DNA"/>
</dbReference>
<evidence type="ECO:0000256" key="2">
    <source>
        <dbReference type="ARBA" id="ARBA00022679"/>
    </source>
</evidence>
<dbReference type="GO" id="GO:0005829">
    <property type="term" value="C:cytosol"/>
    <property type="evidence" value="ECO:0007669"/>
    <property type="project" value="TreeGrafter"/>
</dbReference>
<protein>
    <submittedName>
        <fullName evidence="5">Carbamate kinase</fullName>
        <ecNumber evidence="5">2.7.2.2</ecNumber>
    </submittedName>
</protein>
<evidence type="ECO:0000313" key="5">
    <source>
        <dbReference type="EMBL" id="VAX27458.1"/>
    </source>
</evidence>
<evidence type="ECO:0000256" key="3">
    <source>
        <dbReference type="ARBA" id="ARBA00022777"/>
    </source>
</evidence>
<gene>
    <name evidence="5" type="ORF">MNBD_NITROSPINAE05-837</name>
</gene>
<dbReference type="PANTHER" id="PTHR30409">
    <property type="entry name" value="CARBAMATE KINASE"/>
    <property type="match status" value="1"/>
</dbReference>
<dbReference type="SUPFAM" id="SSF53633">
    <property type="entry name" value="Carbamate kinase-like"/>
    <property type="match status" value="1"/>
</dbReference>
<dbReference type="EC" id="2.7.2.2" evidence="5"/>
<dbReference type="GO" id="GO:0008804">
    <property type="term" value="F:carbamate kinase activity"/>
    <property type="evidence" value="ECO:0007669"/>
    <property type="project" value="UniProtKB-EC"/>
</dbReference>
<dbReference type="FunFam" id="3.40.1160.10:FF:000007">
    <property type="entry name" value="Carbamate kinase"/>
    <property type="match status" value="1"/>
</dbReference>
<evidence type="ECO:0000259" key="4">
    <source>
        <dbReference type="Pfam" id="PF00696"/>
    </source>
</evidence>
<dbReference type="PRINTS" id="PR01469">
    <property type="entry name" value="CARBMTKINASE"/>
</dbReference>
<dbReference type="Pfam" id="PF00696">
    <property type="entry name" value="AA_kinase"/>
    <property type="match status" value="1"/>
</dbReference>
<dbReference type="InterPro" id="IPR036393">
    <property type="entry name" value="AceGlu_kinase-like_sf"/>
</dbReference>
<dbReference type="AlphaFoldDB" id="A0A3B1CTZ4"/>
<sequence length="320" mass="35102">MASSPKPSFLVAFGGNALNVPKMDHPHQKEEFIIARKSMESVVTLIENGYEKIIITHGNGPQVGQIFLQQELTKNEFPRQITLDVCVADSQGRIGYILQNVFDNVCTERGIDKKSFAVITQVVVDVKDPAFKAPQKPIGLFYSQKDADFLQQTHDWILKEDAGRGHRRLVPSPAPLEIVEKEVFQKILDLGFIAIGAGGGGVPVVRRENGDLNGVEAVIDKDKTSALLANEIGIDTLVLLTEVDFAYLNFKSPRQKPISLASVDSMEKYLQEGHFLEGSMKPKVESAIHFLKAGGKKAVIANLYDLVPAVEGKTGTQIIP</sequence>
<organism evidence="5">
    <name type="scientific">hydrothermal vent metagenome</name>
    <dbReference type="NCBI Taxonomy" id="652676"/>
    <lineage>
        <taxon>unclassified sequences</taxon>
        <taxon>metagenomes</taxon>
        <taxon>ecological metagenomes</taxon>
    </lineage>
</organism>
<name>A0A3B1CTZ4_9ZZZZ</name>
<proteinExistence type="inferred from homology"/>
<dbReference type="PANTHER" id="PTHR30409:SF1">
    <property type="entry name" value="CARBAMATE KINASE-RELATED"/>
    <property type="match status" value="1"/>
</dbReference>
<dbReference type="PIRSF" id="PIRSF000723">
    <property type="entry name" value="Carbamate_kin"/>
    <property type="match status" value="1"/>
</dbReference>
<dbReference type="InterPro" id="IPR003964">
    <property type="entry name" value="Carb_kinase"/>
</dbReference>
<comment type="similarity">
    <text evidence="1">Belongs to the carbamate kinase family.</text>
</comment>